<feature type="compositionally biased region" description="Basic and acidic residues" evidence="1">
    <location>
        <begin position="1017"/>
        <end position="1030"/>
    </location>
</feature>
<feature type="region of interest" description="Disordered" evidence="1">
    <location>
        <begin position="645"/>
        <end position="841"/>
    </location>
</feature>
<name>A0A9P0B9A6_BRAAE</name>
<dbReference type="Proteomes" id="UP001154078">
    <property type="component" value="Chromosome 5"/>
</dbReference>
<feature type="region of interest" description="Disordered" evidence="1">
    <location>
        <begin position="1145"/>
        <end position="1174"/>
    </location>
</feature>
<feature type="region of interest" description="Disordered" evidence="1">
    <location>
        <begin position="1427"/>
        <end position="1473"/>
    </location>
</feature>
<gene>
    <name evidence="2" type="ORF">MELIAE_LOCUS8820</name>
</gene>
<feature type="compositionally biased region" description="Polar residues" evidence="1">
    <location>
        <begin position="151"/>
        <end position="160"/>
    </location>
</feature>
<organism evidence="2 3">
    <name type="scientific">Brassicogethes aeneus</name>
    <name type="common">Rape pollen beetle</name>
    <name type="synonym">Meligethes aeneus</name>
    <dbReference type="NCBI Taxonomy" id="1431903"/>
    <lineage>
        <taxon>Eukaryota</taxon>
        <taxon>Metazoa</taxon>
        <taxon>Ecdysozoa</taxon>
        <taxon>Arthropoda</taxon>
        <taxon>Hexapoda</taxon>
        <taxon>Insecta</taxon>
        <taxon>Pterygota</taxon>
        <taxon>Neoptera</taxon>
        <taxon>Endopterygota</taxon>
        <taxon>Coleoptera</taxon>
        <taxon>Polyphaga</taxon>
        <taxon>Cucujiformia</taxon>
        <taxon>Nitidulidae</taxon>
        <taxon>Meligethinae</taxon>
        <taxon>Brassicogethes</taxon>
    </lineage>
</organism>
<dbReference type="OrthoDB" id="8197931at2759"/>
<feature type="region of interest" description="Disordered" evidence="1">
    <location>
        <begin position="263"/>
        <end position="337"/>
    </location>
</feature>
<feature type="compositionally biased region" description="Polar residues" evidence="1">
    <location>
        <begin position="129"/>
        <end position="144"/>
    </location>
</feature>
<protein>
    <submittedName>
        <fullName evidence="2">Uncharacterized protein</fullName>
    </submittedName>
</protein>
<evidence type="ECO:0000313" key="2">
    <source>
        <dbReference type="EMBL" id="CAH0558337.1"/>
    </source>
</evidence>
<accession>A0A9P0B9A6</accession>
<feature type="compositionally biased region" description="Basic and acidic residues" evidence="1">
    <location>
        <begin position="819"/>
        <end position="834"/>
    </location>
</feature>
<feature type="region of interest" description="Disordered" evidence="1">
    <location>
        <begin position="963"/>
        <end position="1054"/>
    </location>
</feature>
<feature type="compositionally biased region" description="Acidic residues" evidence="1">
    <location>
        <begin position="647"/>
        <end position="656"/>
    </location>
</feature>
<sequence length="1533" mass="171642">MEFENINVRVKGKRLSRIPVYQHRNKKVLVNNFKEKCLNETKIVEHLKKETNSVKTVSVGDTSNLAMLTPKRLKLGEDETLEVNLSFGTNGGGYLDTGQLRGALEGCEVEVIIEAPTDFGGPETDMESPINQPCETITKKSSTPKVPPEAATQQEKNPSDSFARVSVVPSGTDSVPPPPSQRFERDFSASVVVPPTLNGAVPYVRDALPNEPCVVLDISTSERVGGTQVPSDVVRCQNMQLDGVCMDLGDDGTKVMDSHSSINMATTDHPQQPPAEAGSKDVEDTSSTSTPLQQSAVPPAPPPRPPSPPPLAAPAAIDPEAGCANGGGGGSPPPEFAREQCYVDRERQHDAQQQQHLVWRFHNGRLVFHTVADGKSESEVAAEVSEDNSELNSLDSGTLILTSKDINKRVDENRSRLKLIEEKLKQAGITDTYDDNHNKLTKENLKLQDEVFRNSFCQFDATQIHHQVDATFDKQYVEVYDEFDSSSSTEEYYMMRDQNTNMTTNHPKHNLDKDNLKSLLKKPGKSKHKKNRVVFNETNNEFFDADYIILIREECDFDEDDDDSVCTCNQHEMVRLQCCEPNCTCYEQNPQSPKFAPPMEFVDAVTLSPPEGYKDMELGEQQLLALQQMARRGQRAPVCRECRECSHDDEDDDDGEGSQSDTDVGVYRTAASVKETASPTCEDQEEKEKTDQSQQTTPTTPPNDPQDTQQRNYILETISMTTTTEQRMLREVQQQEEETRRKTPSPLPNPGSPISGILKGGRLWKQQSLDMQNAEVKEQIPDSDDEAGNKRSVRFIESNEDKRDSCDGASDNTQDIDEVDNKVNPSKEELKPADVDTSVSPESTEMTLTFKLGNHVLISNNSLKPNSAVRQLFPCTKPAVKPPAEEENVHQYLVTAESLRAFEEAKRSKLPQLIQSGETDDSIKRAIERNTLRRSLIRYEPKNRRKTDNSLVERIKQLTCDVDEDTTVRVSPPGEESRNSPEVNNLIKANSDVKSFSPSSSSTTSSNSSSVSSTYKKITDLFGKRQERVPDVQNNFGGGLPDLGGPNQEFNSSNDSRRFLAPLTACVSAINNPEEYYYQVGERSSMASSLGTEYSLEDIDEGLNDGNKGNAPDVLAGTPSASESGDELALFVQQDASRIERIKKKYQPEEKKVDDEDDEHDDYGFNRRPSVRGIKPRFGSTTEILQQIQNQLQPPLPTRVNWPYYSESGLDNKRNTNLGAAYRPTSLPDENLYQNRCVYRGNVNSTVRSGCNEYYQSLPRSRSNSGGRPQSPPPLEVSKYQQTMVYIPYNHLEGLQPPNPYYPQQTDYARVSNQNQINKRYIEPIYQQRIHPQALPPDYNPNMAHQQVMKGVVRMPYVNGQPVPHNMMGSRSESPLPGQFSTARATQTPQASVATCNYYPANPRYRPMVGPAYPSEAVYVSKINRHSFPSAAGPRYPPRRQRLPNRIGQRAQRPDAAPHAPQRLPQPEQQGHLPHQVALHREGRARRGGQHLPPGLHRPERQHHDVPHFPPSAPRRPVLRHECLRYCRLLLNF</sequence>
<feature type="compositionally biased region" description="Basic and acidic residues" evidence="1">
    <location>
        <begin position="797"/>
        <end position="806"/>
    </location>
</feature>
<reference evidence="2" key="1">
    <citation type="submission" date="2021-12" db="EMBL/GenBank/DDBJ databases">
        <authorList>
            <person name="King R."/>
        </authorList>
    </citation>
    <scope>NUCLEOTIDE SEQUENCE</scope>
</reference>
<feature type="region of interest" description="Disordered" evidence="1">
    <location>
        <begin position="1256"/>
        <end position="1276"/>
    </location>
</feature>
<feature type="compositionally biased region" description="Pro residues" evidence="1">
    <location>
        <begin position="298"/>
        <end position="312"/>
    </location>
</feature>
<dbReference type="EMBL" id="OV121136">
    <property type="protein sequence ID" value="CAH0558337.1"/>
    <property type="molecule type" value="Genomic_DNA"/>
</dbReference>
<feature type="compositionally biased region" description="Low complexity" evidence="1">
    <location>
        <begin position="313"/>
        <end position="323"/>
    </location>
</feature>
<feature type="compositionally biased region" description="Polar residues" evidence="1">
    <location>
        <begin position="285"/>
        <end position="295"/>
    </location>
</feature>
<keyword evidence="3" id="KW-1185">Reference proteome</keyword>
<proteinExistence type="predicted"/>
<feature type="region of interest" description="Disordered" evidence="1">
    <location>
        <begin position="1369"/>
        <end position="1390"/>
    </location>
</feature>
<feature type="compositionally biased region" description="Polar residues" evidence="1">
    <location>
        <begin position="1256"/>
        <end position="1268"/>
    </location>
</feature>
<evidence type="ECO:0000256" key="1">
    <source>
        <dbReference type="SAM" id="MobiDB-lite"/>
    </source>
</evidence>
<evidence type="ECO:0000313" key="3">
    <source>
        <dbReference type="Proteomes" id="UP001154078"/>
    </source>
</evidence>
<feature type="region of interest" description="Disordered" evidence="1">
    <location>
        <begin position="117"/>
        <end position="181"/>
    </location>
</feature>
<feature type="compositionally biased region" description="Basic and acidic residues" evidence="1">
    <location>
        <begin position="1497"/>
        <end position="1507"/>
    </location>
</feature>
<feature type="region of interest" description="Disordered" evidence="1">
    <location>
        <begin position="1486"/>
        <end position="1515"/>
    </location>
</feature>
<feature type="compositionally biased region" description="Low complexity" evidence="1">
    <location>
        <begin position="995"/>
        <end position="1014"/>
    </location>
</feature>